<dbReference type="InterPro" id="IPR023828">
    <property type="entry name" value="Peptidase_S8_Ser-AS"/>
</dbReference>
<dbReference type="EMBL" id="AP022870">
    <property type="protein sequence ID" value="BCB81624.1"/>
    <property type="molecule type" value="Genomic_DNA"/>
</dbReference>
<evidence type="ECO:0000256" key="1">
    <source>
        <dbReference type="ARBA" id="ARBA00011073"/>
    </source>
</evidence>
<dbReference type="KEGG" id="pfla:Pflav_080340"/>
<dbReference type="InterPro" id="IPR015500">
    <property type="entry name" value="Peptidase_S8_subtilisin-rel"/>
</dbReference>
<gene>
    <name evidence="10" type="ORF">Pflav_080340</name>
</gene>
<feature type="domain" description="Peptidase S8/S53" evidence="8">
    <location>
        <begin position="187"/>
        <end position="616"/>
    </location>
</feature>
<keyword evidence="11" id="KW-1185">Reference proteome</keyword>
<comment type="similarity">
    <text evidence="1 5 6">Belongs to the peptidase S8 family.</text>
</comment>
<dbReference type="Gene3D" id="2.60.120.380">
    <property type="match status" value="1"/>
</dbReference>
<evidence type="ECO:0000256" key="6">
    <source>
        <dbReference type="RuleBase" id="RU003355"/>
    </source>
</evidence>
<dbReference type="PROSITE" id="PS51892">
    <property type="entry name" value="SUBTILASE"/>
    <property type="match status" value="1"/>
</dbReference>
<dbReference type="InterPro" id="IPR023827">
    <property type="entry name" value="Peptidase_S8_Asp-AS"/>
</dbReference>
<dbReference type="Pfam" id="PF00082">
    <property type="entry name" value="Peptidase_S8"/>
    <property type="match status" value="1"/>
</dbReference>
<protein>
    <submittedName>
        <fullName evidence="10">Serine protease</fullName>
    </submittedName>
</protein>
<dbReference type="Gene3D" id="3.40.50.200">
    <property type="entry name" value="Peptidase S8/S53 domain"/>
    <property type="match status" value="2"/>
</dbReference>
<feature type="signal peptide" evidence="7">
    <location>
        <begin position="1"/>
        <end position="35"/>
    </location>
</feature>
<reference evidence="10 11" key="2">
    <citation type="submission" date="2020-03" db="EMBL/GenBank/DDBJ databases">
        <authorList>
            <person name="Ichikawa N."/>
            <person name="Kimura A."/>
            <person name="Kitahashi Y."/>
            <person name="Uohara A."/>
        </authorList>
    </citation>
    <scope>NUCLEOTIDE SEQUENCE [LARGE SCALE GENOMIC DNA]</scope>
    <source>
        <strain evidence="10 11">NBRC 107702</strain>
    </source>
</reference>
<feature type="domain" description="Peptidase C-terminal archaeal/bacterial" evidence="9">
    <location>
        <begin position="936"/>
        <end position="1002"/>
    </location>
</feature>
<sequence length="1085" mass="112036">MRKLPKWGRRSAALLLASGVAAGMTLAGLPSPASADPTDSPEIIKSAPADTLDAHDADLLAQAKAKGEQHVMLIVATDDGDAKDVATEITKLGGSVAKQYDSIGYVRARVPTGSVEKAAKLPGVTAIDLNESIPLPDPTPDHKAAGNGGKAQTVAGPGADTPAANPFMPTHETGAVKFKEQHPTWDGRGVTIGILDAGVDLDNPALQTTTTGERKVVDWFTATDPIFDPDGTWRAMLTTVTGPSFTFAGATWTAPAGSYKINRFNEAITAGGDPAGDVNRDGDTADLFGVLYDPVSHDIRVDTNQNLNFTDDAVMRPYAEKFDVGHFGTDNPATAVRDQMPFVVEYREDVDTTPAGLPGVADFVNIGIIESNHGSHVAGITAANDMLGNSVFDGAAPGAKLVSGRACNWTGGCTAAALLDGMADMVINRGVDVVNMSIGGLPAFNDGGNARAQLYNRLINDYGVQLVISAGNDGPGVNSVGDPSVATDVISVAASVSKDTWLANYGSAVRVKNALFNFSSRGPREDGGFKPNITAPGAAISTGPLWQPGGPVAEAGYPLPPGLLMTNGTSMASPQTAGAVALLLSAAKATDRGVSPAALRRALYSSAKWIDGVPAYGQGSGMVNVPGAWQLIRGGIETRTYTSSAPVCTELSDFLTPPDQGTGLYNRCGSASGGHKAGQSKSYTVKLTRTSGPAKNIRHELNWLGNDGTFSAPRNVVLPLNQTVSITVKAKPSIGAHGAILQVDDPATSVVDYEVLNTVVASNDVKQPNYSFSAAGEVDRNSSKSYFVTVPAGAAALQVNLSGIATGSQTRFITFNPHGVRQEDNSSPFCYTNFSDPAVCKPQERSYENPVPGVWEIEVESRRTSPTLNNPYSLTARVQGVKVEPQVIELPSVVAGQANPVSWTVTNQFGPINVTAQGGSLGSASVQRPTIADGEVQTFDVEVPAGATRLEAKIGNPSDPGADLDLFVIRNGAIVAFAADGDSEEAVSIANPAPGTYTIEIDGFAVPAGSTAYDYRDVFFAASLGTIAVPSTVGPLASGASITVSGTVTANSVPTGGRSLFGEAVLSTDEGAVVGRAGVAIGSVS</sequence>
<dbReference type="InterPro" id="IPR000209">
    <property type="entry name" value="Peptidase_S8/S53_dom"/>
</dbReference>
<evidence type="ECO:0000256" key="2">
    <source>
        <dbReference type="ARBA" id="ARBA00022670"/>
    </source>
</evidence>
<dbReference type="PROSITE" id="PS00138">
    <property type="entry name" value="SUBTILASE_SER"/>
    <property type="match status" value="1"/>
</dbReference>
<evidence type="ECO:0000259" key="8">
    <source>
        <dbReference type="Pfam" id="PF00082"/>
    </source>
</evidence>
<feature type="active site" description="Charge relay system" evidence="5">
    <location>
        <position position="373"/>
    </location>
</feature>
<evidence type="ECO:0000313" key="10">
    <source>
        <dbReference type="EMBL" id="BCB81624.1"/>
    </source>
</evidence>
<name>A0A6F8Y673_9ACTN</name>
<proteinExistence type="inferred from homology"/>
<feature type="active site" description="Charge relay system" evidence="5">
    <location>
        <position position="570"/>
    </location>
</feature>
<reference evidence="10 11" key="1">
    <citation type="submission" date="2020-03" db="EMBL/GenBank/DDBJ databases">
        <title>Whole genome shotgun sequence of Phytohabitans flavus NBRC 107702.</title>
        <authorList>
            <person name="Komaki H."/>
            <person name="Tamura T."/>
        </authorList>
    </citation>
    <scope>NUCLEOTIDE SEQUENCE [LARGE SCALE GENOMIC DNA]</scope>
    <source>
        <strain evidence="10 11">NBRC 107702</strain>
    </source>
</reference>
<evidence type="ECO:0000256" key="7">
    <source>
        <dbReference type="SAM" id="SignalP"/>
    </source>
</evidence>
<dbReference type="Proteomes" id="UP000502508">
    <property type="component" value="Chromosome"/>
</dbReference>
<dbReference type="PRINTS" id="PR00723">
    <property type="entry name" value="SUBTILISIN"/>
</dbReference>
<keyword evidence="2 5" id="KW-0645">Protease</keyword>
<accession>A0A6F8Y673</accession>
<feature type="active site" description="Charge relay system" evidence="5">
    <location>
        <position position="196"/>
    </location>
</feature>
<evidence type="ECO:0000256" key="5">
    <source>
        <dbReference type="PROSITE-ProRule" id="PRU01240"/>
    </source>
</evidence>
<dbReference type="InterPro" id="IPR050131">
    <property type="entry name" value="Peptidase_S8_subtilisin-like"/>
</dbReference>
<organism evidence="10 11">
    <name type="scientific">Phytohabitans flavus</name>
    <dbReference type="NCBI Taxonomy" id="1076124"/>
    <lineage>
        <taxon>Bacteria</taxon>
        <taxon>Bacillati</taxon>
        <taxon>Actinomycetota</taxon>
        <taxon>Actinomycetes</taxon>
        <taxon>Micromonosporales</taxon>
        <taxon>Micromonosporaceae</taxon>
    </lineage>
</organism>
<dbReference type="InterPro" id="IPR007280">
    <property type="entry name" value="Peptidase_C_arc/bac"/>
</dbReference>
<dbReference type="Gene3D" id="3.30.70.80">
    <property type="entry name" value="Peptidase S8 propeptide/proteinase inhibitor I9"/>
    <property type="match status" value="1"/>
</dbReference>
<dbReference type="GO" id="GO:0004252">
    <property type="term" value="F:serine-type endopeptidase activity"/>
    <property type="evidence" value="ECO:0007669"/>
    <property type="project" value="UniProtKB-UniRule"/>
</dbReference>
<dbReference type="PANTHER" id="PTHR43806">
    <property type="entry name" value="PEPTIDASE S8"/>
    <property type="match status" value="1"/>
</dbReference>
<evidence type="ECO:0000256" key="4">
    <source>
        <dbReference type="ARBA" id="ARBA00022825"/>
    </source>
</evidence>
<evidence type="ECO:0000256" key="3">
    <source>
        <dbReference type="ARBA" id="ARBA00022801"/>
    </source>
</evidence>
<dbReference type="PANTHER" id="PTHR43806:SF11">
    <property type="entry name" value="CEREVISIN-RELATED"/>
    <property type="match status" value="1"/>
</dbReference>
<dbReference type="AlphaFoldDB" id="A0A6F8Y673"/>
<dbReference type="InterPro" id="IPR037045">
    <property type="entry name" value="S8pro/Inhibitor_I9_sf"/>
</dbReference>
<dbReference type="PROSITE" id="PS00136">
    <property type="entry name" value="SUBTILASE_ASP"/>
    <property type="match status" value="1"/>
</dbReference>
<dbReference type="RefSeq" id="WP_377310354.1">
    <property type="nucleotide sequence ID" value="NZ_AP022870.1"/>
</dbReference>
<keyword evidence="4 5" id="KW-0720">Serine protease</keyword>
<evidence type="ECO:0000259" key="9">
    <source>
        <dbReference type="Pfam" id="PF04151"/>
    </source>
</evidence>
<evidence type="ECO:0000313" key="11">
    <source>
        <dbReference type="Proteomes" id="UP000502508"/>
    </source>
</evidence>
<dbReference type="SUPFAM" id="SSF52743">
    <property type="entry name" value="Subtilisin-like"/>
    <property type="match status" value="1"/>
</dbReference>
<feature type="chain" id="PRO_5026353512" evidence="7">
    <location>
        <begin position="36"/>
        <end position="1085"/>
    </location>
</feature>
<keyword evidence="3 5" id="KW-0378">Hydrolase</keyword>
<dbReference type="InterPro" id="IPR036852">
    <property type="entry name" value="Peptidase_S8/S53_dom_sf"/>
</dbReference>
<dbReference type="Pfam" id="PF04151">
    <property type="entry name" value="PPC"/>
    <property type="match status" value="1"/>
</dbReference>
<dbReference type="GO" id="GO:0006508">
    <property type="term" value="P:proteolysis"/>
    <property type="evidence" value="ECO:0007669"/>
    <property type="project" value="UniProtKB-KW"/>
</dbReference>
<keyword evidence="7" id="KW-0732">Signal</keyword>